<dbReference type="GeneID" id="103524669"/>
<reference evidence="4" key="1">
    <citation type="submission" date="2025-08" db="UniProtKB">
        <authorList>
            <consortium name="RefSeq"/>
        </authorList>
    </citation>
    <scope>IDENTIFICATION</scope>
</reference>
<dbReference type="Pfam" id="PF16972">
    <property type="entry name" value="TipE"/>
    <property type="match status" value="2"/>
</dbReference>
<keyword evidence="3" id="KW-1185">Reference proteome</keyword>
<organism evidence="3 4">
    <name type="scientific">Diaphorina citri</name>
    <name type="common">Asian citrus psyllid</name>
    <dbReference type="NCBI Taxonomy" id="121845"/>
    <lineage>
        <taxon>Eukaryota</taxon>
        <taxon>Metazoa</taxon>
        <taxon>Ecdysozoa</taxon>
        <taxon>Arthropoda</taxon>
        <taxon>Hexapoda</taxon>
        <taxon>Insecta</taxon>
        <taxon>Pterygota</taxon>
        <taxon>Neoptera</taxon>
        <taxon>Paraneoptera</taxon>
        <taxon>Hemiptera</taxon>
        <taxon>Sternorrhyncha</taxon>
        <taxon>Psylloidea</taxon>
        <taxon>Psyllidae</taxon>
        <taxon>Diaphorininae</taxon>
        <taxon>Diaphorina</taxon>
    </lineage>
</organism>
<dbReference type="RefSeq" id="XP_026675815.1">
    <property type="nucleotide sequence ID" value="XM_026820014.1"/>
</dbReference>
<feature type="transmembrane region" description="Helical" evidence="2">
    <location>
        <begin position="41"/>
        <end position="68"/>
    </location>
</feature>
<keyword evidence="2" id="KW-0812">Transmembrane</keyword>
<evidence type="ECO:0000313" key="4">
    <source>
        <dbReference type="RefSeq" id="XP_026675815.1"/>
    </source>
</evidence>
<dbReference type="PaxDb" id="121845-A0A3Q0IND6"/>
<dbReference type="KEGG" id="dci:103524669"/>
<protein>
    <submittedName>
        <fullName evidence="4">Protein tipE-like</fullName>
    </submittedName>
</protein>
<feature type="region of interest" description="Disordered" evidence="1">
    <location>
        <begin position="230"/>
        <end position="261"/>
    </location>
</feature>
<name>A0A3Q0IND6_DIACI</name>
<dbReference type="STRING" id="121845.A0A3Q0IND6"/>
<dbReference type="AlphaFoldDB" id="A0A3Q0IND6"/>
<dbReference type="GO" id="GO:0002028">
    <property type="term" value="P:regulation of sodium ion transport"/>
    <property type="evidence" value="ECO:0007669"/>
    <property type="project" value="TreeGrafter"/>
</dbReference>
<evidence type="ECO:0000256" key="2">
    <source>
        <dbReference type="SAM" id="Phobius"/>
    </source>
</evidence>
<dbReference type="InterPro" id="IPR031578">
    <property type="entry name" value="TipE"/>
</dbReference>
<gene>
    <name evidence="4" type="primary">LOC103524669</name>
</gene>
<keyword evidence="2" id="KW-0472">Membrane</keyword>
<evidence type="ECO:0000313" key="3">
    <source>
        <dbReference type="Proteomes" id="UP000079169"/>
    </source>
</evidence>
<dbReference type="Proteomes" id="UP000079169">
    <property type="component" value="Unplaced"/>
</dbReference>
<dbReference type="PANTHER" id="PTHR12335">
    <property type="entry name" value="TIPE PROTEIN TEMPERATURE-INDUCED PARALYTIC E"/>
    <property type="match status" value="1"/>
</dbReference>
<proteinExistence type="predicted"/>
<feature type="compositionally biased region" description="Basic and acidic residues" evidence="1">
    <location>
        <begin position="236"/>
        <end position="261"/>
    </location>
</feature>
<feature type="transmembrane region" description="Helical" evidence="2">
    <location>
        <begin position="193"/>
        <end position="217"/>
    </location>
</feature>
<keyword evidence="2" id="KW-1133">Transmembrane helix</keyword>
<dbReference type="PANTHER" id="PTHR12335:SF4">
    <property type="entry name" value="TIPE HOMOLOG 1, ISOFORM B"/>
    <property type="match status" value="1"/>
</dbReference>
<dbReference type="GO" id="GO:0005886">
    <property type="term" value="C:plasma membrane"/>
    <property type="evidence" value="ECO:0007669"/>
    <property type="project" value="TreeGrafter"/>
</dbReference>
<dbReference type="GO" id="GO:0017080">
    <property type="term" value="F:sodium channel regulator activity"/>
    <property type="evidence" value="ECO:0007669"/>
    <property type="project" value="TreeGrafter"/>
</dbReference>
<evidence type="ECO:0000256" key="1">
    <source>
        <dbReference type="SAM" id="MobiDB-lite"/>
    </source>
</evidence>
<accession>A0A3Q0IND6</accession>
<sequence length="317" mass="36547">MRGSSSELLLDPQQQLRKRKLLELAQNKNKKKVKRTCKQKIWFYTTSFFAMTAVSTGSSLLFLVPLYVDPAISTLTSDFNPNPVTCVTILNRTETGIFNCTWSSCREGCTSDMYKCFQIFVKYVDYNVTFSEEPLYVDNAILLVNIKGCGYPPEVQCANFASSYGMQDKSYPCYYSRKNTTIVMDKYDEEEQMYIIIHYFIIPFIICVVCSIVLCVMHCECQCNDNIATSLPPSKQRPDDEQRHHVERHPIERTERHHPAPHIEKLITPMREPQIIELREREGASKRKVEEIASISQRYDRMTPLSPIASTSKNVST</sequence>